<proteinExistence type="inferred from homology"/>
<feature type="domain" description="HipA-like C-terminal" evidence="4">
    <location>
        <begin position="152"/>
        <end position="387"/>
    </location>
</feature>
<evidence type="ECO:0000256" key="2">
    <source>
        <dbReference type="ARBA" id="ARBA00022679"/>
    </source>
</evidence>
<gene>
    <name evidence="6" type="primary">hipA3</name>
    <name evidence="6" type="ORF">AXFE_17710</name>
</gene>
<dbReference type="Gene3D" id="1.10.1070.20">
    <property type="match status" value="1"/>
</dbReference>
<dbReference type="InterPro" id="IPR012893">
    <property type="entry name" value="HipA-like_C"/>
</dbReference>
<dbReference type="STRING" id="1280514.AXFE_17710"/>
<dbReference type="Pfam" id="PF13657">
    <property type="entry name" value="Couple_hipA"/>
    <property type="match status" value="1"/>
</dbReference>
<dbReference type="OrthoDB" id="3182374at2"/>
<dbReference type="PATRIC" id="fig|1280514.3.peg.2332"/>
<evidence type="ECO:0000256" key="1">
    <source>
        <dbReference type="ARBA" id="ARBA00010164"/>
    </source>
</evidence>
<feature type="domain" description="HipA N-terminal subdomain 1" evidence="5">
    <location>
        <begin position="7"/>
        <end position="105"/>
    </location>
</feature>
<dbReference type="Pfam" id="PF07804">
    <property type="entry name" value="HipA_C"/>
    <property type="match status" value="1"/>
</dbReference>
<dbReference type="PANTHER" id="PTHR37419">
    <property type="entry name" value="SERINE/THREONINE-PROTEIN KINASE TOXIN HIPA"/>
    <property type="match status" value="1"/>
</dbReference>
<dbReference type="NCBIfam" id="TIGR03071">
    <property type="entry name" value="couple_hipA"/>
    <property type="match status" value="1"/>
</dbReference>
<evidence type="ECO:0000256" key="3">
    <source>
        <dbReference type="ARBA" id="ARBA00022777"/>
    </source>
</evidence>
<dbReference type="PANTHER" id="PTHR37419:SF1">
    <property type="entry name" value="SERINE_THREONINE-PROTEIN KINASE TOXIN HIPA"/>
    <property type="match status" value="1"/>
</dbReference>
<protein>
    <submittedName>
        <fullName evidence="6">Serine/threonine-protein kinase HipA</fullName>
        <ecNumber evidence="6">2.7.11.1</ecNumber>
    </submittedName>
</protein>
<organism evidence="6 7">
    <name type="scientific">Acidithrix ferrooxidans</name>
    <dbReference type="NCBI Taxonomy" id="1280514"/>
    <lineage>
        <taxon>Bacteria</taxon>
        <taxon>Bacillati</taxon>
        <taxon>Actinomycetota</taxon>
        <taxon>Acidimicrobiia</taxon>
        <taxon>Acidimicrobiales</taxon>
        <taxon>Acidimicrobiaceae</taxon>
        <taxon>Acidithrix</taxon>
    </lineage>
</organism>
<dbReference type="RefSeq" id="WP_052605460.1">
    <property type="nucleotide sequence ID" value="NZ_JXYS01000046.1"/>
</dbReference>
<keyword evidence="7" id="KW-1185">Reference proteome</keyword>
<name>A0A0D8HHZ2_9ACTN</name>
<comment type="caution">
    <text evidence="6">The sequence shown here is derived from an EMBL/GenBank/DDBJ whole genome shotgun (WGS) entry which is preliminary data.</text>
</comment>
<reference evidence="6 7" key="1">
    <citation type="submission" date="2015-01" db="EMBL/GenBank/DDBJ databases">
        <title>Draft genome of the acidophilic iron oxidizer Acidithrix ferrooxidans strain Py-F3.</title>
        <authorList>
            <person name="Poehlein A."/>
            <person name="Eisen S."/>
            <person name="Schloemann M."/>
            <person name="Johnson B.D."/>
            <person name="Daniel R."/>
            <person name="Muehling M."/>
        </authorList>
    </citation>
    <scope>NUCLEOTIDE SEQUENCE [LARGE SCALE GENOMIC DNA]</scope>
    <source>
        <strain evidence="6 7">Py-F3</strain>
    </source>
</reference>
<evidence type="ECO:0000259" key="5">
    <source>
        <dbReference type="Pfam" id="PF13657"/>
    </source>
</evidence>
<dbReference type="InterPro" id="IPR017508">
    <property type="entry name" value="HipA_N1"/>
</dbReference>
<evidence type="ECO:0000313" key="7">
    <source>
        <dbReference type="Proteomes" id="UP000032360"/>
    </source>
</evidence>
<dbReference type="GO" id="GO:0005829">
    <property type="term" value="C:cytosol"/>
    <property type="evidence" value="ECO:0007669"/>
    <property type="project" value="TreeGrafter"/>
</dbReference>
<keyword evidence="2 6" id="KW-0808">Transferase</keyword>
<keyword evidence="3 6" id="KW-0418">Kinase</keyword>
<dbReference type="GO" id="GO:0004674">
    <property type="term" value="F:protein serine/threonine kinase activity"/>
    <property type="evidence" value="ECO:0007669"/>
    <property type="project" value="UniProtKB-EC"/>
</dbReference>
<dbReference type="InterPro" id="IPR052028">
    <property type="entry name" value="HipA_Ser/Thr_kinase"/>
</dbReference>
<comment type="similarity">
    <text evidence="1">Belongs to the HipA Ser/Thr kinase family.</text>
</comment>
<dbReference type="Proteomes" id="UP000032360">
    <property type="component" value="Unassembled WGS sequence"/>
</dbReference>
<evidence type="ECO:0000259" key="4">
    <source>
        <dbReference type="Pfam" id="PF07804"/>
    </source>
</evidence>
<sequence length="425" mass="47236">MSDALCVVYDNEVAGLVTRLNNGRLRFDYDDEYRRKKNSTPLSASMPLQVQSHPDSVISPWLSGLLPDNEAVIARWARYYQVGASSAFSLLSTPIGHDVAGAFRFATPEALDEVRERNGHVTWLNEDELARQLSELKADTTSWLGRYFQGHFSLAGAQAKTALLFANGKWGVPTGSIPTTHILKPAVSGFDGHDINEHLCLDAARRAGLVVSRSQIMSFGDEPVLVIERYDRRVVNGEIVRIHQEDLCQALSVWPSYKYQSDGGPGPKEIVHLFRQVMSTRSKEDAIERFVGALAWNWIIGGTDGHAKNYSLVLSQGDIRLAPLYDIASALPYGTHERKLRLAMKVGGEYLVALMRNLWPKVADDLDLDPDMVVEWVAELVRRAPDAMADAARAVDDLSLNHALTPHLVDLVSERARRCLRILGN</sequence>
<dbReference type="CDD" id="cd17808">
    <property type="entry name" value="HipA_Ec_like"/>
    <property type="match status" value="1"/>
</dbReference>
<accession>A0A0D8HHZ2</accession>
<evidence type="ECO:0000313" key="6">
    <source>
        <dbReference type="EMBL" id="KJF17377.1"/>
    </source>
</evidence>
<dbReference type="EMBL" id="JXYS01000046">
    <property type="protein sequence ID" value="KJF17377.1"/>
    <property type="molecule type" value="Genomic_DNA"/>
</dbReference>
<dbReference type="EC" id="2.7.11.1" evidence="6"/>
<dbReference type="AlphaFoldDB" id="A0A0D8HHZ2"/>